<dbReference type="SMART" id="SM00135">
    <property type="entry name" value="LY"/>
    <property type="match status" value="3"/>
</dbReference>
<evidence type="ECO:0000259" key="2">
    <source>
        <dbReference type="Pfam" id="PF16472"/>
    </source>
</evidence>
<evidence type="ECO:0000256" key="1">
    <source>
        <dbReference type="SAM" id="SignalP"/>
    </source>
</evidence>
<feature type="domain" description="Prolow-density lipoprotein receptor-related protein 1-like beta-propeller" evidence="2">
    <location>
        <begin position="104"/>
        <end position="248"/>
    </location>
</feature>
<keyword evidence="1" id="KW-0732">Signal</keyword>
<dbReference type="AlphaFoldDB" id="A0A6J8CC95"/>
<proteinExistence type="predicted"/>
<dbReference type="InterPro" id="IPR000033">
    <property type="entry name" value="LDLR_classB_rpt"/>
</dbReference>
<feature type="signal peptide" evidence="1">
    <location>
        <begin position="1"/>
        <end position="19"/>
    </location>
</feature>
<dbReference type="InterPro" id="IPR032485">
    <property type="entry name" value="LRP1-like_beta_prop"/>
</dbReference>
<evidence type="ECO:0000313" key="3">
    <source>
        <dbReference type="EMBL" id="CAC5392976.1"/>
    </source>
</evidence>
<gene>
    <name evidence="3" type="ORF">MCOR_27872</name>
</gene>
<dbReference type="InterPro" id="IPR011042">
    <property type="entry name" value="6-blade_b-propeller_TolB-like"/>
</dbReference>
<dbReference type="PANTHER" id="PTHR46513">
    <property type="entry name" value="VITELLOGENIN RECEPTOR-LIKE PROTEIN-RELATED-RELATED"/>
    <property type="match status" value="1"/>
</dbReference>
<dbReference type="Proteomes" id="UP000507470">
    <property type="component" value="Unassembled WGS sequence"/>
</dbReference>
<dbReference type="GO" id="GO:0042813">
    <property type="term" value="F:Wnt receptor activity"/>
    <property type="evidence" value="ECO:0007669"/>
    <property type="project" value="TreeGrafter"/>
</dbReference>
<dbReference type="Pfam" id="PF16472">
    <property type="entry name" value="DUF5050"/>
    <property type="match status" value="1"/>
</dbReference>
<dbReference type="InterPro" id="IPR050778">
    <property type="entry name" value="Cueball_EGF_LRP_Nidogen"/>
</dbReference>
<reference evidence="3 4" key="1">
    <citation type="submission" date="2020-06" db="EMBL/GenBank/DDBJ databases">
        <authorList>
            <person name="Li R."/>
            <person name="Bekaert M."/>
        </authorList>
    </citation>
    <scope>NUCLEOTIDE SEQUENCE [LARGE SCALE GENOMIC DNA]</scope>
    <source>
        <strain evidence="4">wild</strain>
    </source>
</reference>
<dbReference type="GO" id="GO:0005886">
    <property type="term" value="C:plasma membrane"/>
    <property type="evidence" value="ECO:0007669"/>
    <property type="project" value="TreeGrafter"/>
</dbReference>
<evidence type="ECO:0000313" key="4">
    <source>
        <dbReference type="Proteomes" id="UP000507470"/>
    </source>
</evidence>
<keyword evidence="4" id="KW-1185">Reference proteome</keyword>
<sequence length="335" mass="39006">MEVQVWLCMCLLIHYTLHASSFHQKLLFSSSTSIMEFDVTRRNVTLLVKDLNSSVQALDYDYENGYVYFPRFLLNDIMRFQYPSKNITLQRVIYTQPYPVGIAIDSPNGHIYWIVDGVNKLSRCNLDGTSVTALTTLRSPWVIRLDVTNRLIYFTEWLVAISKIKFDLTENQMIVNLSIPSTCMDLDLDEGRLYWINYDSDIKSAKFDGSDVQTISSKNLRKGYYGISVLDNNIYYINETELLMIHKRQGSSPIVLYNDTKVIDGLFLFKKSGLLINFCVNRNLLVVHTVNVVYFKLSLWFSQRHQSVGHQESVHAWFSTMTTVSEIFQEDKWWQ</sequence>
<dbReference type="EMBL" id="CACVKT020005110">
    <property type="protein sequence ID" value="CAC5392976.1"/>
    <property type="molecule type" value="Genomic_DNA"/>
</dbReference>
<organism evidence="3 4">
    <name type="scientific">Mytilus coruscus</name>
    <name type="common">Sea mussel</name>
    <dbReference type="NCBI Taxonomy" id="42192"/>
    <lineage>
        <taxon>Eukaryota</taxon>
        <taxon>Metazoa</taxon>
        <taxon>Spiralia</taxon>
        <taxon>Lophotrochozoa</taxon>
        <taxon>Mollusca</taxon>
        <taxon>Bivalvia</taxon>
        <taxon>Autobranchia</taxon>
        <taxon>Pteriomorphia</taxon>
        <taxon>Mytilida</taxon>
        <taxon>Mytiloidea</taxon>
        <taxon>Mytilidae</taxon>
        <taxon>Mytilinae</taxon>
        <taxon>Mytilus</taxon>
    </lineage>
</organism>
<dbReference type="Gene3D" id="2.120.10.30">
    <property type="entry name" value="TolB, C-terminal domain"/>
    <property type="match status" value="1"/>
</dbReference>
<dbReference type="GO" id="GO:0060070">
    <property type="term" value="P:canonical Wnt signaling pathway"/>
    <property type="evidence" value="ECO:0007669"/>
    <property type="project" value="TreeGrafter"/>
</dbReference>
<dbReference type="GO" id="GO:0017147">
    <property type="term" value="F:Wnt-protein binding"/>
    <property type="evidence" value="ECO:0007669"/>
    <property type="project" value="TreeGrafter"/>
</dbReference>
<accession>A0A6J8CC95</accession>
<protein>
    <submittedName>
        <fullName evidence="3">LRP5_6</fullName>
    </submittedName>
</protein>
<dbReference type="PANTHER" id="PTHR46513:SF13">
    <property type="entry name" value="EGF-LIKE DOMAIN-CONTAINING PROTEIN"/>
    <property type="match status" value="1"/>
</dbReference>
<name>A0A6J8CC95_MYTCO</name>
<dbReference type="OrthoDB" id="382013at2759"/>
<feature type="chain" id="PRO_5026715308" evidence="1">
    <location>
        <begin position="20"/>
        <end position="335"/>
    </location>
</feature>
<dbReference type="SUPFAM" id="SSF63825">
    <property type="entry name" value="YWTD domain"/>
    <property type="match status" value="1"/>
</dbReference>